<feature type="region of interest" description="Disordered" evidence="1">
    <location>
        <begin position="1"/>
        <end position="46"/>
    </location>
</feature>
<organism evidence="2">
    <name type="scientific">Craspedostauros australis</name>
    <dbReference type="NCBI Taxonomy" id="1486917"/>
    <lineage>
        <taxon>Eukaryota</taxon>
        <taxon>Sar</taxon>
        <taxon>Stramenopiles</taxon>
        <taxon>Ochrophyta</taxon>
        <taxon>Bacillariophyta</taxon>
        <taxon>Bacillariophyceae</taxon>
        <taxon>Bacillariophycidae</taxon>
        <taxon>Naviculales</taxon>
        <taxon>Naviculaceae</taxon>
        <taxon>Craspedostauros</taxon>
    </lineage>
</organism>
<sequence>MDISNSSSRSKSKKPSSKNARKSLKKSSSKSSLKPPKKPPSSVPDKIQMFEDLWSQRAQKLNEGDDVYYYGEPGAGDSSHRDDSNVDGDGDALTPFGRVGEIPCT</sequence>
<proteinExistence type="predicted"/>
<gene>
    <name evidence="2" type="ORF">CAUS1442_LOCUS1173</name>
</gene>
<accession>A0A7R9ZI72</accession>
<feature type="compositionally biased region" description="Basic residues" evidence="1">
    <location>
        <begin position="10"/>
        <end position="28"/>
    </location>
</feature>
<dbReference type="AlphaFoldDB" id="A0A7R9ZI72"/>
<reference evidence="2" key="1">
    <citation type="submission" date="2021-01" db="EMBL/GenBank/DDBJ databases">
        <authorList>
            <person name="Corre E."/>
            <person name="Pelletier E."/>
            <person name="Niang G."/>
            <person name="Scheremetjew M."/>
            <person name="Finn R."/>
            <person name="Kale V."/>
            <person name="Holt S."/>
            <person name="Cochrane G."/>
            <person name="Meng A."/>
            <person name="Brown T."/>
            <person name="Cohen L."/>
        </authorList>
    </citation>
    <scope>NUCLEOTIDE SEQUENCE</scope>
    <source>
        <strain evidence="2">CCMP3328</strain>
    </source>
</reference>
<evidence type="ECO:0000256" key="1">
    <source>
        <dbReference type="SAM" id="MobiDB-lite"/>
    </source>
</evidence>
<feature type="region of interest" description="Disordered" evidence="1">
    <location>
        <begin position="64"/>
        <end position="105"/>
    </location>
</feature>
<dbReference type="EMBL" id="HBEF01001847">
    <property type="protein sequence ID" value="CAD8329075.1"/>
    <property type="molecule type" value="Transcribed_RNA"/>
</dbReference>
<name>A0A7R9ZI72_9STRA</name>
<evidence type="ECO:0000313" key="2">
    <source>
        <dbReference type="EMBL" id="CAD8329075.1"/>
    </source>
</evidence>
<protein>
    <submittedName>
        <fullName evidence="2">Uncharacterized protein</fullName>
    </submittedName>
</protein>